<organism evidence="3 4">
    <name type="scientific">Acidiphilium rubrum</name>
    <dbReference type="NCBI Taxonomy" id="526"/>
    <lineage>
        <taxon>Bacteria</taxon>
        <taxon>Pseudomonadati</taxon>
        <taxon>Pseudomonadota</taxon>
        <taxon>Alphaproteobacteria</taxon>
        <taxon>Acetobacterales</taxon>
        <taxon>Acidocellaceae</taxon>
        <taxon>Acidiphilium</taxon>
    </lineage>
</organism>
<evidence type="ECO:0000313" key="4">
    <source>
        <dbReference type="Proteomes" id="UP000186308"/>
    </source>
</evidence>
<evidence type="ECO:0000313" key="3">
    <source>
        <dbReference type="EMBL" id="SIR18801.1"/>
    </source>
</evidence>
<dbReference type="PANTHER" id="PTHR23088">
    <property type="entry name" value="NITRILASE-RELATED"/>
    <property type="match status" value="1"/>
</dbReference>
<dbReference type="InterPro" id="IPR003010">
    <property type="entry name" value="C-N_Hydrolase"/>
</dbReference>
<feature type="domain" description="CN hydrolase" evidence="2">
    <location>
        <begin position="3"/>
        <end position="240"/>
    </location>
</feature>
<accession>A0A8G2CM90</accession>
<sequence length="266" mass="28314">MTLTIAICQTEGCFADPDAAIALLDATARAARQRHADLLVLPELFCTGYNLGPDRARTLAMSLKDPRLAKIRAIARAHGIALCLGFPEIVDSGVANSAALIDAAGEILLTYRKIHLFGELDRAMFAVRGAGFPVVAWRGLTLGLAICYDIEFPETARALALAGADLILVPTALMPPYDVVADHVIPTRAYENQVFIAYANHCGSEDGLAYLGKSSICGPDGRVLAKAAAGPALIMATLDPAHQALVRARDPLLADRRPQLYRSLTA</sequence>
<dbReference type="RefSeq" id="WP_029314669.1">
    <property type="nucleotide sequence ID" value="NZ_FTNE01000018.1"/>
</dbReference>
<comment type="similarity">
    <text evidence="1">Belongs to the carbon-nitrogen hydrolase superfamily. NIT1/NIT2 family.</text>
</comment>
<dbReference type="Proteomes" id="UP000186308">
    <property type="component" value="Unassembled WGS sequence"/>
</dbReference>
<dbReference type="EMBL" id="FTNE01000018">
    <property type="protein sequence ID" value="SIR18801.1"/>
    <property type="molecule type" value="Genomic_DNA"/>
</dbReference>
<dbReference type="AlphaFoldDB" id="A0A8G2CM90"/>
<dbReference type="Gene3D" id="3.60.110.10">
    <property type="entry name" value="Carbon-nitrogen hydrolase"/>
    <property type="match status" value="1"/>
</dbReference>
<dbReference type="PROSITE" id="PS01227">
    <property type="entry name" value="UPF0012"/>
    <property type="match status" value="1"/>
</dbReference>
<dbReference type="InterPro" id="IPR001110">
    <property type="entry name" value="UPF0012_CS"/>
</dbReference>
<name>A0A8G2CM90_ACIRU</name>
<comment type="caution">
    <text evidence="3">The sequence shown here is derived from an EMBL/GenBank/DDBJ whole genome shotgun (WGS) entry which is preliminary data.</text>
</comment>
<dbReference type="SUPFAM" id="SSF56317">
    <property type="entry name" value="Carbon-nitrogen hydrolase"/>
    <property type="match status" value="1"/>
</dbReference>
<dbReference type="GO" id="GO:0016787">
    <property type="term" value="F:hydrolase activity"/>
    <property type="evidence" value="ECO:0007669"/>
    <property type="project" value="InterPro"/>
</dbReference>
<dbReference type="Pfam" id="PF00795">
    <property type="entry name" value="CN_hydrolase"/>
    <property type="match status" value="1"/>
</dbReference>
<dbReference type="OrthoDB" id="9811121at2"/>
<evidence type="ECO:0000259" key="2">
    <source>
        <dbReference type="PROSITE" id="PS50263"/>
    </source>
</evidence>
<dbReference type="InterPro" id="IPR036526">
    <property type="entry name" value="C-N_Hydrolase_sf"/>
</dbReference>
<reference evidence="3 4" key="1">
    <citation type="submission" date="2017-01" db="EMBL/GenBank/DDBJ databases">
        <authorList>
            <person name="Varghese N."/>
            <person name="Submissions S."/>
        </authorList>
    </citation>
    <scope>NUCLEOTIDE SEQUENCE [LARGE SCALE GENOMIC DNA]</scope>
    <source>
        <strain evidence="3 4">ATCC 35905</strain>
    </source>
</reference>
<dbReference type="CDD" id="cd07576">
    <property type="entry name" value="R-amidase_like"/>
    <property type="match status" value="1"/>
</dbReference>
<proteinExistence type="inferred from homology"/>
<keyword evidence="4" id="KW-1185">Reference proteome</keyword>
<dbReference type="PANTHER" id="PTHR23088:SF27">
    <property type="entry name" value="DEAMINATED GLUTATHIONE AMIDASE"/>
    <property type="match status" value="1"/>
</dbReference>
<evidence type="ECO:0000256" key="1">
    <source>
        <dbReference type="ARBA" id="ARBA00010613"/>
    </source>
</evidence>
<protein>
    <submittedName>
        <fullName evidence="3">5-aminopentanamidase</fullName>
    </submittedName>
</protein>
<dbReference type="InterPro" id="IPR044083">
    <property type="entry name" value="RamA-like"/>
</dbReference>
<dbReference type="PROSITE" id="PS50263">
    <property type="entry name" value="CN_HYDROLASE"/>
    <property type="match status" value="1"/>
</dbReference>
<gene>
    <name evidence="3" type="ORF">SAMN05421828_11848</name>
</gene>